<protein>
    <submittedName>
        <fullName evidence="2">Uncharacterized protein</fullName>
    </submittedName>
</protein>
<reference evidence="2 3" key="1">
    <citation type="submission" date="2018-07" db="EMBL/GenBank/DDBJ databases">
        <title>Complete sequence of phage GP4.</title>
        <authorList>
            <person name="Wang R."/>
            <person name="Tong Y."/>
            <person name="Liu H."/>
        </authorList>
    </citation>
    <scope>NUCLEOTIDE SEQUENCE [LARGE SCALE GENOMIC DNA]</scope>
</reference>
<keyword evidence="1" id="KW-0175">Coiled coil</keyword>
<accession>A0A345GTU8</accession>
<dbReference type="KEGG" id="vg:65067677"/>
<evidence type="ECO:0000313" key="2">
    <source>
        <dbReference type="EMBL" id="AXG67712.1"/>
    </source>
</evidence>
<dbReference type="EMBL" id="MH638294">
    <property type="protein sequence ID" value="AXG67712.1"/>
    <property type="molecule type" value="Genomic_DNA"/>
</dbReference>
<dbReference type="GeneID" id="65067677"/>
<organism evidence="2 3">
    <name type="scientific">Ralstonia phage GP4</name>
    <dbReference type="NCBI Taxonomy" id="2282904"/>
    <lineage>
        <taxon>Viruses</taxon>
        <taxon>Duplodnaviria</taxon>
        <taxon>Heunggongvirae</taxon>
        <taxon>Uroviricota</taxon>
        <taxon>Caudoviricetes</taxon>
        <taxon>Gervaisevirus</taxon>
        <taxon>Gervaisevirus GP4</taxon>
    </lineage>
</organism>
<proteinExistence type="predicted"/>
<name>A0A345GTU8_9CAUD</name>
<keyword evidence="3" id="KW-1185">Reference proteome</keyword>
<feature type="coiled-coil region" evidence="1">
    <location>
        <begin position="181"/>
        <end position="215"/>
    </location>
</feature>
<dbReference type="RefSeq" id="YP_010078749.1">
    <property type="nucleotide sequence ID" value="NC_054964.1"/>
</dbReference>
<dbReference type="Proteomes" id="UP000259464">
    <property type="component" value="Segment"/>
</dbReference>
<sequence length="251" mass="28030">MLKTILEQYRNGERGLPTYDELAAIAGGDHDGHARINGGACRAQAEAQPVAELKGSVQNRTARYFVYDGENGYQEYATDVERADAHEATLRSYCDYDSGWFEGVTDIVSGVVTHVTRKSRSVPNPDHCEGCECEACEEYRDAGGSNEFCEICDYKVEPLYAHPSAEARSVWLGRKERLDTAEMLEMRITEAMARLDEAKAEVKELRHALSVARDQMRVMANWVKFSDPAAYSWSCNAITIVNAVLERGESK</sequence>
<evidence type="ECO:0000256" key="1">
    <source>
        <dbReference type="SAM" id="Coils"/>
    </source>
</evidence>
<evidence type="ECO:0000313" key="3">
    <source>
        <dbReference type="Proteomes" id="UP000259464"/>
    </source>
</evidence>